<gene>
    <name evidence="1" type="ORF">G7068_06340</name>
</gene>
<organism evidence="1 2">
    <name type="scientific">Leucobacter viscericola</name>
    <dbReference type="NCBI Taxonomy" id="2714935"/>
    <lineage>
        <taxon>Bacteria</taxon>
        <taxon>Bacillati</taxon>
        <taxon>Actinomycetota</taxon>
        <taxon>Actinomycetes</taxon>
        <taxon>Micrococcales</taxon>
        <taxon>Microbacteriaceae</taxon>
        <taxon>Leucobacter</taxon>
    </lineage>
</organism>
<dbReference type="AlphaFoldDB" id="A0A6G7XE21"/>
<sequence length="108" mass="12266">MLRQGVIQWGGPARCTDDVARVIGYSSSREFYEDQDRLVDLVSSQKCIEDLDFRRLVLATEIVFVSDLLGAGVEWETVSGLSDEETLTMLREMQRESYRFPNSHGNAC</sequence>
<dbReference type="Proteomes" id="UP000502677">
    <property type="component" value="Chromosome"/>
</dbReference>
<protein>
    <submittedName>
        <fullName evidence="1">Uncharacterized protein</fullName>
    </submittedName>
</protein>
<dbReference type="RefSeq" id="WP_166290345.1">
    <property type="nucleotide sequence ID" value="NZ_CP049863.1"/>
</dbReference>
<reference evidence="1 2" key="1">
    <citation type="submission" date="2020-03" db="EMBL/GenBank/DDBJ databases">
        <title>Leucobacter sp. nov., isolated from beetles.</title>
        <authorList>
            <person name="Hyun D.-W."/>
            <person name="Bae J.-W."/>
        </authorList>
    </citation>
    <scope>NUCLEOTIDE SEQUENCE [LARGE SCALE GENOMIC DNA]</scope>
    <source>
        <strain evidence="1 2">HDW9C</strain>
    </source>
</reference>
<evidence type="ECO:0000313" key="1">
    <source>
        <dbReference type="EMBL" id="QIK62860.1"/>
    </source>
</evidence>
<accession>A0A6G7XE21</accession>
<keyword evidence="2" id="KW-1185">Reference proteome</keyword>
<dbReference type="KEGG" id="lvi:G7068_06340"/>
<name>A0A6G7XE21_9MICO</name>
<dbReference type="EMBL" id="CP049863">
    <property type="protein sequence ID" value="QIK62860.1"/>
    <property type="molecule type" value="Genomic_DNA"/>
</dbReference>
<proteinExistence type="predicted"/>
<evidence type="ECO:0000313" key="2">
    <source>
        <dbReference type="Proteomes" id="UP000502677"/>
    </source>
</evidence>